<feature type="transmembrane region" description="Helical" evidence="1">
    <location>
        <begin position="365"/>
        <end position="388"/>
    </location>
</feature>
<feature type="transmembrane region" description="Helical" evidence="1">
    <location>
        <begin position="278"/>
        <end position="300"/>
    </location>
</feature>
<organism evidence="2 3">
    <name type="scientific">Bifiguratus adelaidae</name>
    <dbReference type="NCBI Taxonomy" id="1938954"/>
    <lineage>
        <taxon>Eukaryota</taxon>
        <taxon>Fungi</taxon>
        <taxon>Fungi incertae sedis</taxon>
        <taxon>Mucoromycota</taxon>
        <taxon>Mucoromycotina</taxon>
        <taxon>Endogonomycetes</taxon>
        <taxon>Endogonales</taxon>
        <taxon>Endogonales incertae sedis</taxon>
        <taxon>Bifiguratus</taxon>
    </lineage>
</organism>
<sequence length="626" mass="71156">MSDQKQTLLSLYLAQLAAHPLRTKALTAGALNFLQEASAIRLSGMTPGRDGTIAGIDKKTVQMALYGLLISGPLGHVLFEQLQKAFAGRTGTRAKVEMILAQNLILSPIQNSVFIAAMAVIAGARTLDQIIHAVKRGLLPMQKVSWVISPLTMRRTVEKIVASFWGRFAYLILLPVAIVIAWCAVPIPFDKPSENDSPSLIGSLFASTTSSTTPQSSFINNAGFLGAFHLPSHTPGSPVDINFWFFVFWYYGIYNAIGLLFVTKLFSIYALNWWPKALGGLLSFLLFWSLTEGVGVVLYFFVEVLTRQTLTWVGLTFLTMSMPLCVAFGIIQSQSRNRYRHSLTPAQKTFSIISDRRIPASYRRFLWFCLALFIALLALVAGEGYAYLFLSTLPHKAIDAFVYVYSWIGFIYFLDLITDWIIEVKIRSYPIASIFKLYFFMIYFIFYRNLFARLRSIDQFVLIQVGSSLWVCIFYPITMTNLVYSIVTYFGTTLTYEQYQKKIGRSFYLRNLAENVTMLGFLCWLNVIHFGPNLPAYPYFRFDDVNTEGNPYTYQLTFLASLGVWLSELISSFITRLIFRLAFRRHITKEAVNDFKQYPEMMVAFTCVMVHVMQDMLLALLKLNFA</sequence>
<accession>A0A261Y338</accession>
<dbReference type="Proteomes" id="UP000242875">
    <property type="component" value="Unassembled WGS sequence"/>
</dbReference>
<keyword evidence="3" id="KW-1185">Reference proteome</keyword>
<dbReference type="OrthoDB" id="5541877at2759"/>
<proteinExistence type="predicted"/>
<dbReference type="PANTHER" id="PTHR40467:SF1">
    <property type="match status" value="1"/>
</dbReference>
<feature type="transmembrane region" description="Helical" evidence="1">
    <location>
        <begin position="400"/>
        <end position="422"/>
    </location>
</feature>
<feature type="transmembrane region" description="Helical" evidence="1">
    <location>
        <begin position="512"/>
        <end position="532"/>
    </location>
</feature>
<dbReference type="InterPro" id="IPR039966">
    <property type="entry name" value="C553.12c"/>
</dbReference>
<evidence type="ECO:0000313" key="2">
    <source>
        <dbReference type="EMBL" id="OZJ04988.1"/>
    </source>
</evidence>
<dbReference type="PANTHER" id="PTHR40467">
    <property type="match status" value="1"/>
</dbReference>
<feature type="transmembrane region" description="Helical" evidence="1">
    <location>
        <begin position="552"/>
        <end position="579"/>
    </location>
</feature>
<dbReference type="EMBL" id="MVBO01000025">
    <property type="protein sequence ID" value="OZJ04988.1"/>
    <property type="molecule type" value="Genomic_DNA"/>
</dbReference>
<dbReference type="AlphaFoldDB" id="A0A261Y338"/>
<comment type="caution">
    <text evidence="2">The sequence shown here is derived from an EMBL/GenBank/DDBJ whole genome shotgun (WGS) entry which is preliminary data.</text>
</comment>
<feature type="transmembrane region" description="Helical" evidence="1">
    <location>
        <begin position="312"/>
        <end position="331"/>
    </location>
</feature>
<evidence type="ECO:0000313" key="3">
    <source>
        <dbReference type="Proteomes" id="UP000242875"/>
    </source>
</evidence>
<name>A0A261Y338_9FUNG</name>
<feature type="transmembrane region" description="Helical" evidence="1">
    <location>
        <begin position="168"/>
        <end position="189"/>
    </location>
</feature>
<feature type="transmembrane region" description="Helical" evidence="1">
    <location>
        <begin position="467"/>
        <end position="491"/>
    </location>
</feature>
<keyword evidence="1" id="KW-0812">Transmembrane</keyword>
<feature type="transmembrane region" description="Helical" evidence="1">
    <location>
        <begin position="429"/>
        <end position="447"/>
    </location>
</feature>
<evidence type="ECO:0000256" key="1">
    <source>
        <dbReference type="SAM" id="Phobius"/>
    </source>
</evidence>
<reference evidence="2 3" key="1">
    <citation type="journal article" date="2017" name="Mycologia">
        <title>Bifiguratus adelaidae, gen. et sp. nov., a new member of Mucoromycotina in endophytic and soil-dwelling habitats.</title>
        <authorList>
            <person name="Torres-Cruz T.J."/>
            <person name="Billingsley Tobias T.L."/>
            <person name="Almatruk M."/>
            <person name="Hesse C."/>
            <person name="Kuske C.R."/>
            <person name="Desiro A."/>
            <person name="Benucci G.M."/>
            <person name="Bonito G."/>
            <person name="Stajich J.E."/>
            <person name="Dunlap C."/>
            <person name="Arnold A.E."/>
            <person name="Porras-Alfaro A."/>
        </authorList>
    </citation>
    <scope>NUCLEOTIDE SEQUENCE [LARGE SCALE GENOMIC DNA]</scope>
    <source>
        <strain evidence="2 3">AZ0501</strain>
    </source>
</reference>
<gene>
    <name evidence="2" type="ORF">BZG36_01742</name>
</gene>
<keyword evidence="1" id="KW-0472">Membrane</keyword>
<protein>
    <submittedName>
        <fullName evidence="2">Uncharacterized protein</fullName>
    </submittedName>
</protein>
<feature type="transmembrane region" description="Helical" evidence="1">
    <location>
        <begin position="243"/>
        <end position="266"/>
    </location>
</feature>
<keyword evidence="1" id="KW-1133">Transmembrane helix</keyword>